<gene>
    <name evidence="2" type="ORF">IPJ27_05530</name>
</gene>
<name>A0A935UGB0_9PROT</name>
<evidence type="ECO:0000313" key="3">
    <source>
        <dbReference type="Proteomes" id="UP000697998"/>
    </source>
</evidence>
<evidence type="ECO:0000313" key="2">
    <source>
        <dbReference type="EMBL" id="MBK7674258.1"/>
    </source>
</evidence>
<dbReference type="AlphaFoldDB" id="A0A935UGB0"/>
<sequence length="150" mass="16597">MLRIRAEQLAEMSERRMMDFKDRLEIALLGATAKEQASAAARWAASSCIDEGILAGRRYKLVRECDLARFILLVWQHLGGRFGDLESPPTTAILLDHRFGPEDKLERLERWAAAQSGTRTRMGGAQSAPSGDGTDASALSHGVKQERRST</sequence>
<proteinExistence type="predicted"/>
<feature type="region of interest" description="Disordered" evidence="1">
    <location>
        <begin position="115"/>
        <end position="150"/>
    </location>
</feature>
<protein>
    <submittedName>
        <fullName evidence="2">Uncharacterized protein</fullName>
    </submittedName>
</protein>
<dbReference type="EMBL" id="JADJMH010000002">
    <property type="protein sequence ID" value="MBK7674258.1"/>
    <property type="molecule type" value="Genomic_DNA"/>
</dbReference>
<accession>A0A935UGB0</accession>
<reference evidence="2 3" key="1">
    <citation type="submission" date="2020-10" db="EMBL/GenBank/DDBJ databases">
        <title>Connecting structure to function with the recovery of over 1000 high-quality activated sludge metagenome-assembled genomes encoding full-length rRNA genes using long-read sequencing.</title>
        <authorList>
            <person name="Singleton C.M."/>
            <person name="Petriglieri F."/>
            <person name="Kristensen J.M."/>
            <person name="Kirkegaard R.H."/>
            <person name="Michaelsen T.Y."/>
            <person name="Andersen M.H."/>
            <person name="Karst S.M."/>
            <person name="Dueholm M.S."/>
            <person name="Nielsen P.H."/>
            <person name="Albertsen M."/>
        </authorList>
    </citation>
    <scope>NUCLEOTIDE SEQUENCE [LARGE SCALE GENOMIC DNA]</scope>
    <source>
        <strain evidence="2">EsbW_18-Q3-R4-48_BATAC.285</strain>
    </source>
</reference>
<comment type="caution">
    <text evidence="2">The sequence shown here is derived from an EMBL/GenBank/DDBJ whole genome shotgun (WGS) entry which is preliminary data.</text>
</comment>
<dbReference type="Proteomes" id="UP000697998">
    <property type="component" value="Unassembled WGS sequence"/>
</dbReference>
<evidence type="ECO:0000256" key="1">
    <source>
        <dbReference type="SAM" id="MobiDB-lite"/>
    </source>
</evidence>
<organism evidence="2 3">
    <name type="scientific">Candidatus Accumulibacter proximus</name>
    <dbReference type="NCBI Taxonomy" id="2954385"/>
    <lineage>
        <taxon>Bacteria</taxon>
        <taxon>Pseudomonadati</taxon>
        <taxon>Pseudomonadota</taxon>
        <taxon>Betaproteobacteria</taxon>
        <taxon>Candidatus Accumulibacter</taxon>
    </lineage>
</organism>